<dbReference type="GO" id="GO:0005524">
    <property type="term" value="F:ATP binding"/>
    <property type="evidence" value="ECO:0007669"/>
    <property type="project" value="UniProtKB-KW"/>
</dbReference>
<dbReference type="FunFam" id="1.10.8.60:FF:000002">
    <property type="entry name" value="ATP-dependent Clp protease ATP-binding subunit ClpX"/>
    <property type="match status" value="1"/>
</dbReference>
<dbReference type="Pfam" id="PF07724">
    <property type="entry name" value="AAA_2"/>
    <property type="match status" value="1"/>
</dbReference>
<dbReference type="SMART" id="SM01086">
    <property type="entry name" value="ClpB_D2-small"/>
    <property type="match status" value="1"/>
</dbReference>
<dbReference type="STRING" id="133385.A0A2T9Y3J5"/>
<comment type="caution">
    <text evidence="5">The sequence shown here is derived from an EMBL/GenBank/DDBJ whole genome shotgun (WGS) entry which is preliminary data.</text>
</comment>
<protein>
    <recommendedName>
        <fullName evidence="7">Clp ATPase C-terminal domain-containing protein</fullName>
    </recommendedName>
</protein>
<evidence type="ECO:0008006" key="7">
    <source>
        <dbReference type="Google" id="ProtNLM"/>
    </source>
</evidence>
<evidence type="ECO:0000256" key="1">
    <source>
        <dbReference type="ARBA" id="ARBA00022741"/>
    </source>
</evidence>
<dbReference type="SMART" id="SM00382">
    <property type="entry name" value="AAA"/>
    <property type="match status" value="1"/>
</dbReference>
<dbReference type="PANTHER" id="PTHR48102:SF7">
    <property type="entry name" value="ATP-DEPENDENT CLP PROTEASE ATP-BINDING SUBUNIT CLPX-LIKE, MITOCHONDRIAL"/>
    <property type="match status" value="1"/>
</dbReference>
<evidence type="ECO:0000256" key="2">
    <source>
        <dbReference type="ARBA" id="ARBA00022840"/>
    </source>
</evidence>
<dbReference type="InterPro" id="IPR027417">
    <property type="entry name" value="P-loop_NTPase"/>
</dbReference>
<dbReference type="AlphaFoldDB" id="A0A2T9Y3J5"/>
<dbReference type="PANTHER" id="PTHR48102">
    <property type="entry name" value="ATP-DEPENDENT CLP PROTEASE ATP-BINDING SUBUNIT CLPX-LIKE, MITOCHONDRIAL-RELATED"/>
    <property type="match status" value="1"/>
</dbReference>
<accession>A0A2T9Y3J5</accession>
<keyword evidence="1" id="KW-0547">Nucleotide-binding</keyword>
<dbReference type="SUPFAM" id="SSF52540">
    <property type="entry name" value="P-loop containing nucleoside triphosphate hydrolases"/>
    <property type="match status" value="1"/>
</dbReference>
<reference evidence="5 6" key="1">
    <citation type="journal article" date="2018" name="MBio">
        <title>Comparative Genomics Reveals the Core Gene Toolbox for the Fungus-Insect Symbiosis.</title>
        <authorList>
            <person name="Wang Y."/>
            <person name="Stata M."/>
            <person name="Wang W."/>
            <person name="Stajich J.E."/>
            <person name="White M.M."/>
            <person name="Moncalvo J.M."/>
        </authorList>
    </citation>
    <scope>NUCLEOTIDE SEQUENCE [LARGE SCALE GENOMIC DNA]</scope>
    <source>
        <strain evidence="5 6">SWE-8-4</strain>
    </source>
</reference>
<evidence type="ECO:0000313" key="6">
    <source>
        <dbReference type="Proteomes" id="UP000245383"/>
    </source>
</evidence>
<dbReference type="OrthoDB" id="1721884at2759"/>
<dbReference type="GO" id="GO:0016887">
    <property type="term" value="F:ATP hydrolysis activity"/>
    <property type="evidence" value="ECO:0007669"/>
    <property type="project" value="InterPro"/>
</dbReference>
<keyword evidence="6" id="KW-1185">Reference proteome</keyword>
<dbReference type="Pfam" id="PF10431">
    <property type="entry name" value="ClpB_D2-small"/>
    <property type="match status" value="1"/>
</dbReference>
<evidence type="ECO:0000259" key="3">
    <source>
        <dbReference type="SMART" id="SM00382"/>
    </source>
</evidence>
<dbReference type="InterPro" id="IPR003959">
    <property type="entry name" value="ATPase_AAA_core"/>
</dbReference>
<sequence length="697" mass="78389">MILLNSTFKKLKPSFNHLFLIKRTCYNLHSFSKTGFTSNHLFKPSLKDKAKVFLPYNLNFCSNQAFDSKYNSIFCRNNSTMNTSITPKKIMCELNKKIIGQNRAKKILSVAVYNHYNRIKLNSLNKQRNLISDAYLNDHTFSHQENTNSNKINSDNITPYFYNESVSSEIAQKSTSGEINPINSSPDYMDSKKILSDKYLSNKMLKNYPILDKSNVLILGPTGSGKTLLVKTIAEVLNVPFSISDATPLTQAGYVGEDVESVIHRLLQNCDFNVSLAESGIVFIDEIDKIAKKTDNNSNSKDVSGEGVQQGLLRMLEGSVITVTDKNAVINSTTKFQQFSPLTFNDLNKISSKTGNIQPTDGLNRKLEKTDQFAQHKDLQANSIKPKPLNSFENNFDLYPKNNWNNNLDSDIRKKGKDLNFNLYNPGSDGFQTKKPISTDSNGRNGIFQVDTSNILFILSGAFTGLEKNVLERVVKGSIGFNNPVCATKNDSIDTNYSVFQKFFKPFEPINQINSHVPNKLFASQQPILPTTHIFNPLDYTEPEDLVKYGLIPEFIGRLPIIASVSALTLEELVRVLTEPKNSIVSQYQELMAINNIDLIFTKSSLREVAIQAKKKKTGARGLRGIIDKVLLDAMFECPNTDTRYVVVTKYAVSFQEKCYYLAKDNFEQVKAIVEFDDGTNEIIESQSEKLANSSSR</sequence>
<evidence type="ECO:0000259" key="4">
    <source>
        <dbReference type="SMART" id="SM01086"/>
    </source>
</evidence>
<name>A0A2T9Y3J5_9FUNG</name>
<dbReference type="Gene3D" id="1.10.8.60">
    <property type="match status" value="1"/>
</dbReference>
<feature type="domain" description="AAA+ ATPase" evidence="3">
    <location>
        <begin position="212"/>
        <end position="485"/>
    </location>
</feature>
<dbReference type="InterPro" id="IPR019489">
    <property type="entry name" value="Clp_ATPase_C"/>
</dbReference>
<dbReference type="InterPro" id="IPR003593">
    <property type="entry name" value="AAA+_ATPase"/>
</dbReference>
<dbReference type="GO" id="GO:0005759">
    <property type="term" value="C:mitochondrial matrix"/>
    <property type="evidence" value="ECO:0007669"/>
    <property type="project" value="TreeGrafter"/>
</dbReference>
<dbReference type="Gene3D" id="3.40.50.300">
    <property type="entry name" value="P-loop containing nucleotide triphosphate hydrolases"/>
    <property type="match status" value="1"/>
</dbReference>
<dbReference type="InterPro" id="IPR050052">
    <property type="entry name" value="ATP-dep_Clp_protease_ClpX"/>
</dbReference>
<evidence type="ECO:0000313" key="5">
    <source>
        <dbReference type="EMBL" id="PVU86922.1"/>
    </source>
</evidence>
<gene>
    <name evidence="5" type="ORF">BB561_006506</name>
</gene>
<proteinExistence type="predicted"/>
<keyword evidence="2" id="KW-0067">ATP-binding</keyword>
<dbReference type="EMBL" id="MBFR01000582">
    <property type="protein sequence ID" value="PVU86922.1"/>
    <property type="molecule type" value="Genomic_DNA"/>
</dbReference>
<dbReference type="GO" id="GO:0051603">
    <property type="term" value="P:proteolysis involved in protein catabolic process"/>
    <property type="evidence" value="ECO:0007669"/>
    <property type="project" value="TreeGrafter"/>
</dbReference>
<feature type="domain" description="Clp ATPase C-terminal" evidence="4">
    <location>
        <begin position="568"/>
        <end position="655"/>
    </location>
</feature>
<dbReference type="Proteomes" id="UP000245383">
    <property type="component" value="Unassembled WGS sequence"/>
</dbReference>
<organism evidence="5 6">
    <name type="scientific">Smittium simulii</name>
    <dbReference type="NCBI Taxonomy" id="133385"/>
    <lineage>
        <taxon>Eukaryota</taxon>
        <taxon>Fungi</taxon>
        <taxon>Fungi incertae sedis</taxon>
        <taxon>Zoopagomycota</taxon>
        <taxon>Kickxellomycotina</taxon>
        <taxon>Harpellomycetes</taxon>
        <taxon>Harpellales</taxon>
        <taxon>Legeriomycetaceae</taxon>
        <taxon>Smittium</taxon>
    </lineage>
</organism>